<comment type="caution">
    <text evidence="2">The sequence shown here is derived from an EMBL/GenBank/DDBJ whole genome shotgun (WGS) entry which is preliminary data.</text>
</comment>
<dbReference type="PANTHER" id="PTHR46889:SF4">
    <property type="entry name" value="TRANSPOSASE INSO FOR INSERTION SEQUENCE ELEMENT IS911B-RELATED"/>
    <property type="match status" value="1"/>
</dbReference>
<gene>
    <name evidence="2" type="ORF">GCM10022232_17720</name>
</gene>
<proteinExistence type="predicted"/>
<dbReference type="InterPro" id="IPR012337">
    <property type="entry name" value="RNaseH-like_sf"/>
</dbReference>
<dbReference type="Gene3D" id="3.30.420.10">
    <property type="entry name" value="Ribonuclease H-like superfamily/Ribonuclease H"/>
    <property type="match status" value="1"/>
</dbReference>
<evidence type="ECO:0000313" key="3">
    <source>
        <dbReference type="Proteomes" id="UP001500456"/>
    </source>
</evidence>
<protein>
    <recommendedName>
        <fullName evidence="1">Integrase catalytic domain-containing protein</fullName>
    </recommendedName>
</protein>
<dbReference type="InterPro" id="IPR001584">
    <property type="entry name" value="Integrase_cat-core"/>
</dbReference>
<name>A0ABP7QNU5_9ACTN</name>
<sequence length="108" mass="12007">MLLRLVEPGQYTSRAFADACRRAGVIQSMSAVGSSADNTLAESFNATCKRETFQGRSAWADEREARLDLFRWPHRYNIRRRHSSLGQRSPIAYETALGTTSTTLAPAA</sequence>
<dbReference type="Pfam" id="PF13683">
    <property type="entry name" value="rve_3"/>
    <property type="match status" value="1"/>
</dbReference>
<feature type="domain" description="Integrase catalytic" evidence="1">
    <location>
        <begin position="1"/>
        <end position="98"/>
    </location>
</feature>
<dbReference type="PANTHER" id="PTHR46889">
    <property type="entry name" value="TRANSPOSASE INSF FOR INSERTION SEQUENCE IS3B-RELATED"/>
    <property type="match status" value="1"/>
</dbReference>
<organism evidence="2 3">
    <name type="scientific">Streptomyces plumbiresistens</name>
    <dbReference type="NCBI Taxonomy" id="511811"/>
    <lineage>
        <taxon>Bacteria</taxon>
        <taxon>Bacillati</taxon>
        <taxon>Actinomycetota</taxon>
        <taxon>Actinomycetes</taxon>
        <taxon>Kitasatosporales</taxon>
        <taxon>Streptomycetaceae</taxon>
        <taxon>Streptomyces</taxon>
    </lineage>
</organism>
<accession>A0ABP7QNU5</accession>
<dbReference type="Proteomes" id="UP001500456">
    <property type="component" value="Unassembled WGS sequence"/>
</dbReference>
<dbReference type="EMBL" id="BAAAZX010000003">
    <property type="protein sequence ID" value="GAA3985326.1"/>
    <property type="molecule type" value="Genomic_DNA"/>
</dbReference>
<keyword evidence="3" id="KW-1185">Reference proteome</keyword>
<dbReference type="SUPFAM" id="SSF53098">
    <property type="entry name" value="Ribonuclease H-like"/>
    <property type="match status" value="1"/>
</dbReference>
<dbReference type="InterPro" id="IPR036397">
    <property type="entry name" value="RNaseH_sf"/>
</dbReference>
<dbReference type="InterPro" id="IPR050900">
    <property type="entry name" value="Transposase_IS3/IS150/IS904"/>
</dbReference>
<dbReference type="PROSITE" id="PS50994">
    <property type="entry name" value="INTEGRASE"/>
    <property type="match status" value="1"/>
</dbReference>
<evidence type="ECO:0000313" key="2">
    <source>
        <dbReference type="EMBL" id="GAA3985326.1"/>
    </source>
</evidence>
<evidence type="ECO:0000259" key="1">
    <source>
        <dbReference type="PROSITE" id="PS50994"/>
    </source>
</evidence>
<reference evidence="3" key="1">
    <citation type="journal article" date="2019" name="Int. J. Syst. Evol. Microbiol.">
        <title>The Global Catalogue of Microorganisms (GCM) 10K type strain sequencing project: providing services to taxonomists for standard genome sequencing and annotation.</title>
        <authorList>
            <consortium name="The Broad Institute Genomics Platform"/>
            <consortium name="The Broad Institute Genome Sequencing Center for Infectious Disease"/>
            <person name="Wu L."/>
            <person name="Ma J."/>
        </authorList>
    </citation>
    <scope>NUCLEOTIDE SEQUENCE [LARGE SCALE GENOMIC DNA]</scope>
    <source>
        <strain evidence="3">JCM 16924</strain>
    </source>
</reference>